<dbReference type="EMBL" id="PHWZ01000695">
    <property type="protein sequence ID" value="TEY33008.1"/>
    <property type="molecule type" value="Genomic_DNA"/>
</dbReference>
<dbReference type="PANTHER" id="PTHR33365:SF7">
    <property type="entry name" value="TAT PATHWAY SIGNAL SEQUENCE"/>
    <property type="match status" value="1"/>
</dbReference>
<name>A0A4Y8CIW0_9HELO</name>
<keyword evidence="2" id="KW-0472">Membrane</keyword>
<accession>A0A4Y8CIW0</accession>
<sequence>MPRSEEFHDQEPLMGLFPEEKSSSHSETDSSVSRKWNSLFIKTKFGVHCTIVLFYFICGAFILGIQKRPVEEPRCPQSGLSTAKIEYRPQIMPNFLHSNYAGRNHHVVDLQWHDLLDNISLRATDEEMARNHNHPSSVYLSEGGGQLVWMEVSHQLHCVKMLRQWSYRDVYFASADEMTMLKMSRHIDHCLEMLRQVLMCRPDTSLTTFMWVNSQDKPILNIDPFERECVDWELLIDSVKERVVSLEEVEALRNPLHVLQAEQDREDAHITLPLGSSAHEST</sequence>
<proteinExistence type="inferred from homology"/>
<gene>
    <name evidence="3" type="ORF">BOTCAL_0699g00050</name>
</gene>
<dbReference type="PANTHER" id="PTHR33365">
    <property type="entry name" value="YALI0B05434P"/>
    <property type="match status" value="1"/>
</dbReference>
<keyword evidence="4" id="KW-1185">Reference proteome</keyword>
<dbReference type="Pfam" id="PF11807">
    <property type="entry name" value="UstYa"/>
    <property type="match status" value="1"/>
</dbReference>
<comment type="similarity">
    <text evidence="1">Belongs to the ustYa family.</text>
</comment>
<dbReference type="OrthoDB" id="3687641at2759"/>
<keyword evidence="2" id="KW-0812">Transmembrane</keyword>
<keyword evidence="2" id="KW-1133">Transmembrane helix</keyword>
<feature type="transmembrane region" description="Helical" evidence="2">
    <location>
        <begin position="45"/>
        <end position="65"/>
    </location>
</feature>
<protein>
    <submittedName>
        <fullName evidence="3">Uncharacterized protein</fullName>
    </submittedName>
</protein>
<evidence type="ECO:0000313" key="3">
    <source>
        <dbReference type="EMBL" id="TEY33008.1"/>
    </source>
</evidence>
<evidence type="ECO:0000256" key="1">
    <source>
        <dbReference type="ARBA" id="ARBA00035112"/>
    </source>
</evidence>
<dbReference type="InterPro" id="IPR021765">
    <property type="entry name" value="UstYa-like"/>
</dbReference>
<comment type="caution">
    <text evidence="3">The sequence shown here is derived from an EMBL/GenBank/DDBJ whole genome shotgun (WGS) entry which is preliminary data.</text>
</comment>
<dbReference type="Proteomes" id="UP000297299">
    <property type="component" value="Unassembled WGS sequence"/>
</dbReference>
<dbReference type="AlphaFoldDB" id="A0A4Y8CIW0"/>
<dbReference type="GO" id="GO:0043386">
    <property type="term" value="P:mycotoxin biosynthetic process"/>
    <property type="evidence" value="ECO:0007669"/>
    <property type="project" value="InterPro"/>
</dbReference>
<evidence type="ECO:0000256" key="2">
    <source>
        <dbReference type="SAM" id="Phobius"/>
    </source>
</evidence>
<organism evidence="3 4">
    <name type="scientific">Botryotinia calthae</name>
    <dbReference type="NCBI Taxonomy" id="38488"/>
    <lineage>
        <taxon>Eukaryota</taxon>
        <taxon>Fungi</taxon>
        <taxon>Dikarya</taxon>
        <taxon>Ascomycota</taxon>
        <taxon>Pezizomycotina</taxon>
        <taxon>Leotiomycetes</taxon>
        <taxon>Helotiales</taxon>
        <taxon>Sclerotiniaceae</taxon>
        <taxon>Botryotinia</taxon>
    </lineage>
</organism>
<evidence type="ECO:0000313" key="4">
    <source>
        <dbReference type="Proteomes" id="UP000297299"/>
    </source>
</evidence>
<reference evidence="3 4" key="1">
    <citation type="submission" date="2017-11" db="EMBL/GenBank/DDBJ databases">
        <title>Comparative genomics of Botrytis spp.</title>
        <authorList>
            <person name="Valero-Jimenez C.A."/>
            <person name="Tapia P."/>
            <person name="Veloso J."/>
            <person name="Silva-Moreno E."/>
            <person name="Staats M."/>
            <person name="Valdes J.H."/>
            <person name="Van Kan J.A.L."/>
        </authorList>
    </citation>
    <scope>NUCLEOTIDE SEQUENCE [LARGE SCALE GENOMIC DNA]</scope>
    <source>
        <strain evidence="3 4">MUCL2830</strain>
    </source>
</reference>